<geneLocation type="plasmid" evidence="2">
    <name>pPFL</name>
</geneLocation>
<reference evidence="2" key="1">
    <citation type="submission" date="2016-06" db="EMBL/GenBank/DDBJ databases">
        <title>Sequence analysis of three plasmids from Pseudomonas fragi A22, a psychrophile isolated from soil sample around Arcitc Ocean.</title>
        <authorList>
            <person name="Sun Y."/>
            <person name="Zhai R."/>
            <person name="Jiang Y."/>
            <person name="Jiang Y."/>
            <person name="Shao W."/>
        </authorList>
    </citation>
    <scope>NUCLEOTIDE SEQUENCE</scope>
    <source>
        <strain evidence="2">A22</strain>
        <plasmid evidence="2">pPFL</plasmid>
    </source>
</reference>
<accession>A0A1I9WJL6</accession>
<keyword evidence="2" id="KW-0614">Plasmid</keyword>
<protein>
    <submittedName>
        <fullName evidence="2">Uncharacterized protein</fullName>
    </submittedName>
</protein>
<dbReference type="AlphaFoldDB" id="A0A1I9WJL6"/>
<sequence length="69" mass="7765">MAIEGTKALKTVRNEAQAQELINEGWMLLGLFDRKDGNDQYVEYHLGKPKSEDGGLWGKKEKTKLSDAL</sequence>
<evidence type="ECO:0000313" key="2">
    <source>
        <dbReference type="EMBL" id="APA32335.1"/>
    </source>
</evidence>
<name>A0A1I9WJL6_PSEFR</name>
<feature type="region of interest" description="Disordered" evidence="1">
    <location>
        <begin position="48"/>
        <end position="69"/>
    </location>
</feature>
<proteinExistence type="predicted"/>
<organism evidence="2">
    <name type="scientific">Pseudomonas fragi</name>
    <dbReference type="NCBI Taxonomy" id="296"/>
    <lineage>
        <taxon>Bacteria</taxon>
        <taxon>Pseudomonadati</taxon>
        <taxon>Pseudomonadota</taxon>
        <taxon>Gammaproteobacteria</taxon>
        <taxon>Pseudomonadales</taxon>
        <taxon>Pseudomonadaceae</taxon>
        <taxon>Pseudomonas</taxon>
    </lineage>
</organism>
<dbReference type="EMBL" id="KX353852">
    <property type="protein sequence ID" value="APA32335.1"/>
    <property type="molecule type" value="Genomic_DNA"/>
</dbReference>
<evidence type="ECO:0000256" key="1">
    <source>
        <dbReference type="SAM" id="MobiDB-lite"/>
    </source>
</evidence>